<dbReference type="EMBL" id="AOLV01000010">
    <property type="protein sequence ID" value="EPX86099.1"/>
    <property type="molecule type" value="Genomic_DNA"/>
</dbReference>
<dbReference type="EC" id="2.4.1.182" evidence="3"/>
<protein>
    <recommendedName>
        <fullName evidence="4">Lipid-A-disaccharide synthase</fullName>
        <ecNumber evidence="3">2.4.1.182</ecNumber>
    </recommendedName>
</protein>
<dbReference type="Pfam" id="PF02684">
    <property type="entry name" value="LpxB"/>
    <property type="match status" value="1"/>
</dbReference>
<proteinExistence type="inferred from homology"/>
<keyword evidence="7" id="KW-0328">Glycosyltransferase</keyword>
<dbReference type="PATRIC" id="fig|1123069.3.peg.877"/>
<organism evidence="11 12">
    <name type="scientific">Rubellimicrobium thermophilum DSM 16684</name>
    <dbReference type="NCBI Taxonomy" id="1123069"/>
    <lineage>
        <taxon>Bacteria</taxon>
        <taxon>Pseudomonadati</taxon>
        <taxon>Pseudomonadota</taxon>
        <taxon>Alphaproteobacteria</taxon>
        <taxon>Rhodobacterales</taxon>
        <taxon>Roseobacteraceae</taxon>
        <taxon>Rubellimicrobium</taxon>
    </lineage>
</organism>
<evidence type="ECO:0000256" key="8">
    <source>
        <dbReference type="ARBA" id="ARBA00022679"/>
    </source>
</evidence>
<evidence type="ECO:0000256" key="6">
    <source>
        <dbReference type="ARBA" id="ARBA00022556"/>
    </source>
</evidence>
<evidence type="ECO:0000313" key="12">
    <source>
        <dbReference type="Proteomes" id="UP000015346"/>
    </source>
</evidence>
<comment type="catalytic activity">
    <reaction evidence="10">
        <text>a lipid X + a UDP-2-N,3-O-bis[(3R)-3-hydroxyacyl]-alpha-D-glucosamine = a lipid A disaccharide + UDP + H(+)</text>
        <dbReference type="Rhea" id="RHEA:67828"/>
        <dbReference type="ChEBI" id="CHEBI:15378"/>
        <dbReference type="ChEBI" id="CHEBI:58223"/>
        <dbReference type="ChEBI" id="CHEBI:137748"/>
        <dbReference type="ChEBI" id="CHEBI:176338"/>
        <dbReference type="ChEBI" id="CHEBI:176343"/>
        <dbReference type="EC" id="2.4.1.182"/>
    </reaction>
</comment>
<sequence length="179" mass="19082">MPPRFGEALALAARQRPDLRAVLPVAPGMESLVGEAVAEWPLRPLVLAPRTDPFARSVRRAAFRAADAALAASGTVTLELAAAGTPMVVGYDFSWLTWQIMRRMALMDTVTLVNIVSGTRSVPEFLGPACRPGPMAQALLALLETPQAQAEAMQLTMERLGRGGEAPGLRAARAILSRL</sequence>
<evidence type="ECO:0000256" key="1">
    <source>
        <dbReference type="ARBA" id="ARBA00002056"/>
    </source>
</evidence>
<evidence type="ECO:0000256" key="5">
    <source>
        <dbReference type="ARBA" id="ARBA00022516"/>
    </source>
</evidence>
<keyword evidence="8" id="KW-0808">Transferase</keyword>
<dbReference type="SUPFAM" id="SSF53756">
    <property type="entry name" value="UDP-Glycosyltransferase/glycogen phosphorylase"/>
    <property type="match status" value="1"/>
</dbReference>
<dbReference type="InterPro" id="IPR003835">
    <property type="entry name" value="Glyco_trans_19"/>
</dbReference>
<keyword evidence="6" id="KW-0441">Lipid A biosynthesis</keyword>
<evidence type="ECO:0000256" key="10">
    <source>
        <dbReference type="ARBA" id="ARBA00048975"/>
    </source>
</evidence>
<dbReference type="GO" id="GO:0008915">
    <property type="term" value="F:lipid-A-disaccharide synthase activity"/>
    <property type="evidence" value="ECO:0007669"/>
    <property type="project" value="UniProtKB-EC"/>
</dbReference>
<dbReference type="GO" id="GO:0009245">
    <property type="term" value="P:lipid A biosynthetic process"/>
    <property type="evidence" value="ECO:0007669"/>
    <property type="project" value="UniProtKB-KW"/>
</dbReference>
<dbReference type="Proteomes" id="UP000015346">
    <property type="component" value="Unassembled WGS sequence"/>
</dbReference>
<evidence type="ECO:0000256" key="3">
    <source>
        <dbReference type="ARBA" id="ARBA00012687"/>
    </source>
</evidence>
<evidence type="ECO:0000256" key="4">
    <source>
        <dbReference type="ARBA" id="ARBA00020902"/>
    </source>
</evidence>
<evidence type="ECO:0000256" key="2">
    <source>
        <dbReference type="ARBA" id="ARBA00007868"/>
    </source>
</evidence>
<comment type="caution">
    <text evidence="11">The sequence shown here is derived from an EMBL/GenBank/DDBJ whole genome shotgun (WGS) entry which is preliminary data.</text>
</comment>
<dbReference type="HOGENOM" id="CLU_128760_0_0_5"/>
<dbReference type="GO" id="GO:0016020">
    <property type="term" value="C:membrane"/>
    <property type="evidence" value="ECO:0007669"/>
    <property type="project" value="GOC"/>
</dbReference>
<dbReference type="PANTHER" id="PTHR30372:SF4">
    <property type="entry name" value="LIPID-A-DISACCHARIDE SYNTHASE, MITOCHONDRIAL-RELATED"/>
    <property type="match status" value="1"/>
</dbReference>
<evidence type="ECO:0000256" key="9">
    <source>
        <dbReference type="ARBA" id="ARBA00023098"/>
    </source>
</evidence>
<reference evidence="11 12" key="1">
    <citation type="journal article" date="2013" name="Stand. Genomic Sci.">
        <title>Genome sequence of the reddish-pigmented Rubellimicrobium thermophilum type strain (DSM 16684(T)), a member of the Roseobacter clade.</title>
        <authorList>
            <person name="Fiebig A."/>
            <person name="Riedel T."/>
            <person name="Gronow S."/>
            <person name="Petersen J."/>
            <person name="Klenk H.P."/>
            <person name="Goker M."/>
        </authorList>
    </citation>
    <scope>NUCLEOTIDE SEQUENCE [LARGE SCALE GENOMIC DNA]</scope>
    <source>
        <strain evidence="11 12">DSM 16684</strain>
    </source>
</reference>
<keyword evidence="5" id="KW-0444">Lipid biosynthesis</keyword>
<name>S9SIF5_9RHOB</name>
<evidence type="ECO:0000256" key="7">
    <source>
        <dbReference type="ARBA" id="ARBA00022676"/>
    </source>
</evidence>
<dbReference type="AlphaFoldDB" id="S9SIF5"/>
<dbReference type="STRING" id="1123069.ruthe_00907"/>
<evidence type="ECO:0000313" key="11">
    <source>
        <dbReference type="EMBL" id="EPX86099.1"/>
    </source>
</evidence>
<comment type="function">
    <text evidence="1">Condensation of UDP-2,3-diacylglucosamine and 2,3-diacylglucosamine-1-phosphate to form lipid A disaccharide, a precursor of lipid A, a phosphorylated glycolipid that anchors the lipopolysaccharide to the outer membrane of the cell.</text>
</comment>
<keyword evidence="9" id="KW-0443">Lipid metabolism</keyword>
<dbReference type="PANTHER" id="PTHR30372">
    <property type="entry name" value="LIPID-A-DISACCHARIDE SYNTHASE"/>
    <property type="match status" value="1"/>
</dbReference>
<accession>S9SIF5</accession>
<comment type="similarity">
    <text evidence="2">Belongs to the LpxB family.</text>
</comment>
<keyword evidence="12" id="KW-1185">Reference proteome</keyword>
<dbReference type="GO" id="GO:0005543">
    <property type="term" value="F:phospholipid binding"/>
    <property type="evidence" value="ECO:0007669"/>
    <property type="project" value="TreeGrafter"/>
</dbReference>
<gene>
    <name evidence="11" type="ORF">ruthe_00907</name>
</gene>